<name>A0A7H0VIQ3_9FLAO</name>
<organism evidence="3 4">
    <name type="scientific">Croceimicrobium hydrocarbonivorans</name>
    <dbReference type="NCBI Taxonomy" id="2761580"/>
    <lineage>
        <taxon>Bacteria</taxon>
        <taxon>Pseudomonadati</taxon>
        <taxon>Bacteroidota</taxon>
        <taxon>Flavobacteriia</taxon>
        <taxon>Flavobacteriales</taxon>
        <taxon>Owenweeksiaceae</taxon>
        <taxon>Croceimicrobium</taxon>
    </lineage>
</organism>
<dbReference type="Gene3D" id="3.40.710.10">
    <property type="entry name" value="DD-peptidase/beta-lactamase superfamily"/>
    <property type="match status" value="1"/>
</dbReference>
<keyword evidence="1" id="KW-0812">Transmembrane</keyword>
<sequence>MSPKKIIGLSLILLSMIGTYLFAPWLLIKLWLSPLPDSPQAQIEDILDYKVDGVILYIDQAGKAPEAYAAGWNNRANEVAVNPQSLFKVASISKLFIATAATKLIQAKKLDLDAPLSSLLPFTKGHIANADAITLKMLIQHRSGVPNYTDQDNYPWTDLFTENLPALELVYDLPADFEPDEKYQYSNTNYLLLGAILDSTLGYSHHQYIKEEILDPLGLKHTYSLLDEVNQDSLMSGYHIGYEPDIKGNNYIHPGGSMISTARDIAVFLRALNEGSFLNPEEQALYESLYRLEHTGLLPGYSSIARYDADLDAVIVLFINTSGGISWSITEATYRRVVKVLKH</sequence>
<proteinExistence type="predicted"/>
<keyword evidence="1" id="KW-1133">Transmembrane helix</keyword>
<evidence type="ECO:0000313" key="4">
    <source>
        <dbReference type="Proteomes" id="UP000516305"/>
    </source>
</evidence>
<keyword evidence="1" id="KW-0472">Membrane</keyword>
<evidence type="ECO:0000259" key="2">
    <source>
        <dbReference type="Pfam" id="PF00144"/>
    </source>
</evidence>
<dbReference type="InterPro" id="IPR012338">
    <property type="entry name" value="Beta-lactam/transpept-like"/>
</dbReference>
<dbReference type="Proteomes" id="UP000516305">
    <property type="component" value="Chromosome"/>
</dbReference>
<feature type="transmembrane region" description="Helical" evidence="1">
    <location>
        <begin position="6"/>
        <end position="28"/>
    </location>
</feature>
<reference evidence="3 4" key="1">
    <citation type="submission" date="2020-08" db="EMBL/GenBank/DDBJ databases">
        <title>Croceimicrobium hydrocarbonivorans gen. nov., sp. nov., a novel marine bacterium isolated from a bacterial consortium that degrades polyethylene terephthalate.</title>
        <authorList>
            <person name="Liu R."/>
        </authorList>
    </citation>
    <scope>NUCLEOTIDE SEQUENCE [LARGE SCALE GENOMIC DNA]</scope>
    <source>
        <strain evidence="3 4">A20-9</strain>
    </source>
</reference>
<dbReference type="KEGG" id="chyd:H4K34_07095"/>
<evidence type="ECO:0000313" key="3">
    <source>
        <dbReference type="EMBL" id="QNR25601.1"/>
    </source>
</evidence>
<accession>A0A7H0VIQ3</accession>
<feature type="domain" description="Beta-lactamase-related" evidence="2">
    <location>
        <begin position="46"/>
        <end position="288"/>
    </location>
</feature>
<protein>
    <submittedName>
        <fullName evidence="3">Beta-lactamase family protein</fullName>
    </submittedName>
</protein>
<dbReference type="PANTHER" id="PTHR46825">
    <property type="entry name" value="D-ALANYL-D-ALANINE-CARBOXYPEPTIDASE/ENDOPEPTIDASE AMPH"/>
    <property type="match status" value="1"/>
</dbReference>
<dbReference type="PANTHER" id="PTHR46825:SF9">
    <property type="entry name" value="BETA-LACTAMASE-RELATED DOMAIN-CONTAINING PROTEIN"/>
    <property type="match status" value="1"/>
</dbReference>
<dbReference type="InterPro" id="IPR001466">
    <property type="entry name" value="Beta-lactam-related"/>
</dbReference>
<dbReference type="InterPro" id="IPR050491">
    <property type="entry name" value="AmpC-like"/>
</dbReference>
<dbReference type="Pfam" id="PF00144">
    <property type="entry name" value="Beta-lactamase"/>
    <property type="match status" value="1"/>
</dbReference>
<dbReference type="SUPFAM" id="SSF56601">
    <property type="entry name" value="beta-lactamase/transpeptidase-like"/>
    <property type="match status" value="1"/>
</dbReference>
<dbReference type="EMBL" id="CP060139">
    <property type="protein sequence ID" value="QNR25601.1"/>
    <property type="molecule type" value="Genomic_DNA"/>
</dbReference>
<dbReference type="AlphaFoldDB" id="A0A7H0VIQ3"/>
<gene>
    <name evidence="3" type="ORF">H4K34_07095</name>
</gene>
<dbReference type="RefSeq" id="WP_246452210.1">
    <property type="nucleotide sequence ID" value="NZ_CP060139.1"/>
</dbReference>
<evidence type="ECO:0000256" key="1">
    <source>
        <dbReference type="SAM" id="Phobius"/>
    </source>
</evidence>
<keyword evidence="4" id="KW-1185">Reference proteome</keyword>